<evidence type="ECO:0000256" key="2">
    <source>
        <dbReference type="ARBA" id="ARBA00022692"/>
    </source>
</evidence>
<keyword evidence="4" id="KW-0472">Membrane</keyword>
<dbReference type="GO" id="GO:0016020">
    <property type="term" value="C:membrane"/>
    <property type="evidence" value="ECO:0007669"/>
    <property type="project" value="UniProtKB-SubCell"/>
</dbReference>
<feature type="region of interest" description="Disordered" evidence="5">
    <location>
        <begin position="337"/>
        <end position="372"/>
    </location>
</feature>
<keyword evidence="6" id="KW-0732">Signal</keyword>
<dbReference type="GO" id="GO:0015112">
    <property type="term" value="F:nitrate transmembrane transporter activity"/>
    <property type="evidence" value="ECO:0007669"/>
    <property type="project" value="InterPro"/>
</dbReference>
<dbReference type="AlphaFoldDB" id="A0AAV5IRL9"/>
<dbReference type="Gene3D" id="1.20.1250.20">
    <property type="entry name" value="MFS general substrate transporter like domains"/>
    <property type="match status" value="1"/>
</dbReference>
<sequence length="372" mass="40917">MRTFQLSLVSFFTCFVSTFTAAPLVPIVRDNLNLTKQDIGNAVVASVSGSIFSRLAMGAVCDMLEPRRGGATQIFMPLVYDIIRQAGATPFTASRIAFFIPGWLHVNMGNLVLTLGQDLPDGNRSTLQRKGDVAIDKFSKVPWHAVTNFRTWIFVLLHGYSMGVELSTDNVIAEYFYDRFNHKLHTDGAIAATFGMANLVACPFGGFASDAAARLFGMRGRPWTLWILQTLGGGLRSNFWHHPIYFTVVIGNHIGHDSCGGNFGLGLTQLIFFSTSRFSTAKGLTLMGVMIVACTLPVTLVHFPQWGGMFLPASKDAVKGTEEYYYGSEWNEEENTKGLHHGSLKFAENNRSDRGRRVASVPPPPNTPSNHV</sequence>
<keyword evidence="2" id="KW-0812">Transmembrane</keyword>
<organism evidence="7 8">
    <name type="scientific">Rubroshorea leprosula</name>
    <dbReference type="NCBI Taxonomy" id="152421"/>
    <lineage>
        <taxon>Eukaryota</taxon>
        <taxon>Viridiplantae</taxon>
        <taxon>Streptophyta</taxon>
        <taxon>Embryophyta</taxon>
        <taxon>Tracheophyta</taxon>
        <taxon>Spermatophyta</taxon>
        <taxon>Magnoliopsida</taxon>
        <taxon>eudicotyledons</taxon>
        <taxon>Gunneridae</taxon>
        <taxon>Pentapetalae</taxon>
        <taxon>rosids</taxon>
        <taxon>malvids</taxon>
        <taxon>Malvales</taxon>
        <taxon>Dipterocarpaceae</taxon>
        <taxon>Rubroshorea</taxon>
    </lineage>
</organism>
<keyword evidence="8" id="KW-1185">Reference proteome</keyword>
<evidence type="ECO:0000313" key="7">
    <source>
        <dbReference type="EMBL" id="GKV01261.1"/>
    </source>
</evidence>
<dbReference type="PANTHER" id="PTHR23515">
    <property type="entry name" value="HIGH-AFFINITY NITRATE TRANSPORTER 2.3"/>
    <property type="match status" value="1"/>
</dbReference>
<feature type="compositionally biased region" description="Pro residues" evidence="5">
    <location>
        <begin position="361"/>
        <end position="372"/>
    </location>
</feature>
<name>A0AAV5IRL9_9ROSI</name>
<dbReference type="SUPFAM" id="SSF103473">
    <property type="entry name" value="MFS general substrate transporter"/>
    <property type="match status" value="1"/>
</dbReference>
<protein>
    <submittedName>
        <fullName evidence="7">Uncharacterized protein</fullName>
    </submittedName>
</protein>
<dbReference type="Proteomes" id="UP001054252">
    <property type="component" value="Unassembled WGS sequence"/>
</dbReference>
<evidence type="ECO:0000313" key="8">
    <source>
        <dbReference type="Proteomes" id="UP001054252"/>
    </source>
</evidence>
<comment type="subcellular location">
    <subcellularLocation>
        <location evidence="1">Membrane</location>
        <topology evidence="1">Multi-pass membrane protein</topology>
    </subcellularLocation>
</comment>
<dbReference type="InterPro" id="IPR044772">
    <property type="entry name" value="NO3_transporter"/>
</dbReference>
<keyword evidence="3" id="KW-1133">Transmembrane helix</keyword>
<evidence type="ECO:0000256" key="3">
    <source>
        <dbReference type="ARBA" id="ARBA00022989"/>
    </source>
</evidence>
<reference evidence="7 8" key="1">
    <citation type="journal article" date="2021" name="Commun. Biol.">
        <title>The genome of Shorea leprosula (Dipterocarpaceae) highlights the ecological relevance of drought in aseasonal tropical rainforests.</title>
        <authorList>
            <person name="Ng K.K.S."/>
            <person name="Kobayashi M.J."/>
            <person name="Fawcett J.A."/>
            <person name="Hatakeyama M."/>
            <person name="Paape T."/>
            <person name="Ng C.H."/>
            <person name="Ang C.C."/>
            <person name="Tnah L.H."/>
            <person name="Lee C.T."/>
            <person name="Nishiyama T."/>
            <person name="Sese J."/>
            <person name="O'Brien M.J."/>
            <person name="Copetti D."/>
            <person name="Mohd Noor M.I."/>
            <person name="Ong R.C."/>
            <person name="Putra M."/>
            <person name="Sireger I.Z."/>
            <person name="Indrioko S."/>
            <person name="Kosugi Y."/>
            <person name="Izuno A."/>
            <person name="Isagi Y."/>
            <person name="Lee S.L."/>
            <person name="Shimizu K.K."/>
        </authorList>
    </citation>
    <scope>NUCLEOTIDE SEQUENCE [LARGE SCALE GENOMIC DNA]</scope>
    <source>
        <strain evidence="7">214</strain>
    </source>
</reference>
<accession>A0AAV5IRL9</accession>
<evidence type="ECO:0000256" key="4">
    <source>
        <dbReference type="ARBA" id="ARBA00023136"/>
    </source>
</evidence>
<evidence type="ECO:0000256" key="1">
    <source>
        <dbReference type="ARBA" id="ARBA00004141"/>
    </source>
</evidence>
<proteinExistence type="predicted"/>
<feature type="chain" id="PRO_5043360690" evidence="6">
    <location>
        <begin position="22"/>
        <end position="372"/>
    </location>
</feature>
<comment type="caution">
    <text evidence="7">The sequence shown here is derived from an EMBL/GenBank/DDBJ whole genome shotgun (WGS) entry which is preliminary data.</text>
</comment>
<evidence type="ECO:0000256" key="5">
    <source>
        <dbReference type="SAM" id="MobiDB-lite"/>
    </source>
</evidence>
<dbReference type="InterPro" id="IPR036259">
    <property type="entry name" value="MFS_trans_sf"/>
</dbReference>
<evidence type="ECO:0000256" key="6">
    <source>
        <dbReference type="SAM" id="SignalP"/>
    </source>
</evidence>
<dbReference type="EMBL" id="BPVZ01000016">
    <property type="protein sequence ID" value="GKV01261.1"/>
    <property type="molecule type" value="Genomic_DNA"/>
</dbReference>
<gene>
    <name evidence="7" type="ORF">SLEP1_g13826</name>
</gene>
<feature type="signal peptide" evidence="6">
    <location>
        <begin position="1"/>
        <end position="21"/>
    </location>
</feature>